<dbReference type="GO" id="GO:0003735">
    <property type="term" value="F:structural constituent of ribosome"/>
    <property type="evidence" value="ECO:0007669"/>
    <property type="project" value="InterPro"/>
</dbReference>
<proteinExistence type="inferred from homology"/>
<accession>A0A4P9X264</accession>
<dbReference type="GO" id="GO:0006412">
    <property type="term" value="P:translation"/>
    <property type="evidence" value="ECO:0007669"/>
    <property type="project" value="InterPro"/>
</dbReference>
<dbReference type="GO" id="GO:0005737">
    <property type="term" value="C:cytoplasm"/>
    <property type="evidence" value="ECO:0007669"/>
    <property type="project" value="UniProtKB-ARBA"/>
</dbReference>
<organism evidence="5 6">
    <name type="scientific">Caulochytrium protostelioides</name>
    <dbReference type="NCBI Taxonomy" id="1555241"/>
    <lineage>
        <taxon>Eukaryota</taxon>
        <taxon>Fungi</taxon>
        <taxon>Fungi incertae sedis</taxon>
        <taxon>Chytridiomycota</taxon>
        <taxon>Chytridiomycota incertae sedis</taxon>
        <taxon>Chytridiomycetes</taxon>
        <taxon>Caulochytriales</taxon>
        <taxon>Caulochytriaceae</taxon>
        <taxon>Caulochytrium</taxon>
    </lineage>
</organism>
<reference evidence="6" key="1">
    <citation type="journal article" date="2018" name="Nat. Microbiol.">
        <title>Leveraging single-cell genomics to expand the fungal tree of life.</title>
        <authorList>
            <person name="Ahrendt S.R."/>
            <person name="Quandt C.A."/>
            <person name="Ciobanu D."/>
            <person name="Clum A."/>
            <person name="Salamov A."/>
            <person name="Andreopoulos B."/>
            <person name="Cheng J.F."/>
            <person name="Woyke T."/>
            <person name="Pelin A."/>
            <person name="Henrissat B."/>
            <person name="Reynolds N.K."/>
            <person name="Benny G.L."/>
            <person name="Smith M.E."/>
            <person name="James T.Y."/>
            <person name="Grigoriev I.V."/>
        </authorList>
    </citation>
    <scope>NUCLEOTIDE SEQUENCE [LARGE SCALE GENOMIC DNA]</scope>
    <source>
        <strain evidence="6">ATCC 52028</strain>
    </source>
</reference>
<feature type="region of interest" description="Disordered" evidence="4">
    <location>
        <begin position="97"/>
        <end position="122"/>
    </location>
</feature>
<evidence type="ECO:0008006" key="7">
    <source>
        <dbReference type="Google" id="ProtNLM"/>
    </source>
</evidence>
<dbReference type="EMBL" id="ML014294">
    <property type="protein sequence ID" value="RKO99345.1"/>
    <property type="molecule type" value="Genomic_DNA"/>
</dbReference>
<evidence type="ECO:0000256" key="1">
    <source>
        <dbReference type="ARBA" id="ARBA00008434"/>
    </source>
</evidence>
<dbReference type="STRING" id="1555241.A0A4P9X264"/>
<dbReference type="AlphaFoldDB" id="A0A4P9X264"/>
<evidence type="ECO:0000256" key="3">
    <source>
        <dbReference type="ARBA" id="ARBA00023274"/>
    </source>
</evidence>
<keyword evidence="3" id="KW-0687">Ribonucleoprotein</keyword>
<name>A0A4P9X264_9FUNG</name>
<evidence type="ECO:0000313" key="6">
    <source>
        <dbReference type="Proteomes" id="UP000274922"/>
    </source>
</evidence>
<evidence type="ECO:0000256" key="2">
    <source>
        <dbReference type="ARBA" id="ARBA00022980"/>
    </source>
</evidence>
<gene>
    <name evidence="5" type="ORF">CXG81DRAFT_27899</name>
</gene>
<dbReference type="Proteomes" id="UP000274922">
    <property type="component" value="Unassembled WGS sequence"/>
</dbReference>
<dbReference type="OrthoDB" id="441444at2759"/>
<dbReference type="GO" id="GO:1990904">
    <property type="term" value="C:ribonucleoprotein complex"/>
    <property type="evidence" value="ECO:0007669"/>
    <property type="project" value="UniProtKB-KW"/>
</dbReference>
<dbReference type="PANTHER" id="PTHR23321:SF26">
    <property type="entry name" value="SMALL RIBOSOMAL SUBUNIT PROTEIN US15M"/>
    <property type="match status" value="1"/>
</dbReference>
<dbReference type="Gene3D" id="1.10.287.10">
    <property type="entry name" value="S15/NS1, RNA-binding"/>
    <property type="match status" value="1"/>
</dbReference>
<dbReference type="Pfam" id="PF00312">
    <property type="entry name" value="Ribosomal_S15"/>
    <property type="match status" value="1"/>
</dbReference>
<protein>
    <recommendedName>
        <fullName evidence="7">S15/NS1 RNA-binding domain-containing protein</fullName>
    </recommendedName>
</protein>
<dbReference type="InterPro" id="IPR000589">
    <property type="entry name" value="Ribosomal_uS15"/>
</dbReference>
<feature type="compositionally biased region" description="Low complexity" evidence="4">
    <location>
        <begin position="97"/>
        <end position="114"/>
    </location>
</feature>
<dbReference type="SUPFAM" id="SSF47060">
    <property type="entry name" value="S15/NS1 RNA-binding domain"/>
    <property type="match status" value="1"/>
</dbReference>
<dbReference type="InterPro" id="IPR009068">
    <property type="entry name" value="uS15_NS1_RNA-bd_sf"/>
</dbReference>
<keyword evidence="2" id="KW-0689">Ribosomal protein</keyword>
<dbReference type="GO" id="GO:0005840">
    <property type="term" value="C:ribosome"/>
    <property type="evidence" value="ECO:0007669"/>
    <property type="project" value="UniProtKB-KW"/>
</dbReference>
<comment type="similarity">
    <text evidence="1">Belongs to the universal ribosomal protein uS15 family.</text>
</comment>
<dbReference type="PANTHER" id="PTHR23321">
    <property type="entry name" value="RIBOSOMAL PROTEIN S15, BACTERIAL AND ORGANELLAR"/>
    <property type="match status" value="1"/>
</dbReference>
<evidence type="ECO:0000313" key="5">
    <source>
        <dbReference type="EMBL" id="RKO99345.1"/>
    </source>
</evidence>
<dbReference type="InterPro" id="IPR005290">
    <property type="entry name" value="Ribosomal_uS15_bac-type"/>
</dbReference>
<dbReference type="SMART" id="SM01387">
    <property type="entry name" value="Ribosomal_S15"/>
    <property type="match status" value="1"/>
</dbReference>
<keyword evidence="6" id="KW-1185">Reference proteome</keyword>
<sequence length="381" mass="40140">MSFLLGRAPGAAGATTLLAVGGGRRGLHASLPAASRMIPLSVKPSRRTLDKQFAKEQKLRLKLGSRYRELARSLARPAAPDPVARLDALFATAPSADRPAAQAGKAARGAAAPAPQQPLPIVPGDVEATLRQAEARRQGVDAAASDVDADPPAAGAAAAAATAGSLRTLPTMREATAAAGTIVIQSQTTLAVQAETVPPSVPAVLKRPTDRAVAAALGTPSVPTVQVAGPYYAHGLTAEDARLVFQTLPAATQDAHRTQVPGAVTPAMQTEMVRRILALENGTGRDIRRFNIRRCVDLFGAGPTDTGATHVQVAVLSAKIFSKKRHLAQYPGDVYAKQALEVAQSRRLRLLRYLRRTDLPLYVKTCYQVGINPDRVRISPQ</sequence>
<evidence type="ECO:0000256" key="4">
    <source>
        <dbReference type="SAM" id="MobiDB-lite"/>
    </source>
</evidence>